<dbReference type="SUPFAM" id="SSF56112">
    <property type="entry name" value="Protein kinase-like (PK-like)"/>
    <property type="match status" value="2"/>
</dbReference>
<dbReference type="EMBL" id="CP051481">
    <property type="protein sequence ID" value="QJG67209.1"/>
    <property type="molecule type" value="Genomic_DNA"/>
</dbReference>
<name>A0A858U567_9MOLU</name>
<sequence length="482" mass="57977">MFINSLNANDTKALKNKLKNVFGSVITNNLTDFSYVYESYRNKTFKAKYRDEWVQIRIPKHTHIEYENEQKVIENFNDYLFYEEGFLIKKWFDGQNLERVHINKKIISNIVKEVKRLQGLHIRVSVFDWYNHKFEDDTYEAILKKYPQEDLVLSHNNLTRSNILVNNHGSIRLIDYQYAALNSKYADPASLHIAFGVDIDYLCREFELNKEKLIDFIYLVKQRRKTIFKQFYKNFNTPISKITQALRPYQYRAYNYDSRFISERITETWAKQLDMEKIKNYYFVPPYVYCDSKIIIWKWMSNNTLLYTNDRKIKSIAKAIKILHSTTLDFPKSNIYKKMTNLLINLGIEKIKDDFDSVFVNNVKKWIASFNNDTNCHNNLSMENIFFTKNQSVQFIQWDFACKSDPLFDIAILFENMMFTETQEKYFWKCYGKEQPENFIKYRICAQFIAYLINRNKLDDDFLSSLNVKRIEELLERFNGFH</sequence>
<organism evidence="1 2">
    <name type="scientific">Mycoplasma phocoenae</name>
    <dbReference type="NCBI Taxonomy" id="754517"/>
    <lineage>
        <taxon>Bacteria</taxon>
        <taxon>Bacillati</taxon>
        <taxon>Mycoplasmatota</taxon>
        <taxon>Mollicutes</taxon>
        <taxon>Mycoplasmataceae</taxon>
        <taxon>Mycoplasma</taxon>
    </lineage>
</organism>
<keyword evidence="2" id="KW-1185">Reference proteome</keyword>
<dbReference type="PANTHER" id="PTHR22603">
    <property type="entry name" value="CHOLINE/ETHANOALAMINE KINASE"/>
    <property type="match status" value="1"/>
</dbReference>
<accession>A0A858U567</accession>
<gene>
    <name evidence="1" type="ORF">HGG69_02755</name>
</gene>
<dbReference type="GO" id="GO:0004305">
    <property type="term" value="F:ethanolamine kinase activity"/>
    <property type="evidence" value="ECO:0007669"/>
    <property type="project" value="TreeGrafter"/>
</dbReference>
<evidence type="ECO:0000313" key="2">
    <source>
        <dbReference type="Proteomes" id="UP000501060"/>
    </source>
</evidence>
<protein>
    <recommendedName>
        <fullName evidence="3">Aminoglycoside phosphotransferase domain-containing protein</fullName>
    </recommendedName>
</protein>
<dbReference type="InterPro" id="IPR011009">
    <property type="entry name" value="Kinase-like_dom_sf"/>
</dbReference>
<reference evidence="1 2" key="1">
    <citation type="submission" date="2020-04" db="EMBL/GenBank/DDBJ databases">
        <title>Novel Mycoplasma species detected in Phocoena phocoena (harbor porpoise) from the USA.</title>
        <authorList>
            <person name="Volokhov D.V."/>
        </authorList>
    </citation>
    <scope>NUCLEOTIDE SEQUENCE [LARGE SCALE GENOMIC DNA]</scope>
    <source>
        <strain evidence="1 2">Phocoena C-264-GEN</strain>
    </source>
</reference>
<dbReference type="GO" id="GO:0006646">
    <property type="term" value="P:phosphatidylethanolamine biosynthetic process"/>
    <property type="evidence" value="ECO:0007669"/>
    <property type="project" value="TreeGrafter"/>
</dbReference>
<dbReference type="RefSeq" id="WP_169605258.1">
    <property type="nucleotide sequence ID" value="NZ_CP051481.1"/>
</dbReference>
<proteinExistence type="predicted"/>
<dbReference type="GO" id="GO:0005737">
    <property type="term" value="C:cytoplasm"/>
    <property type="evidence" value="ECO:0007669"/>
    <property type="project" value="TreeGrafter"/>
</dbReference>
<evidence type="ECO:0000313" key="1">
    <source>
        <dbReference type="EMBL" id="QJG67209.1"/>
    </source>
</evidence>
<dbReference type="PANTHER" id="PTHR22603:SF93">
    <property type="entry name" value="RE24176P"/>
    <property type="match status" value="1"/>
</dbReference>
<dbReference type="Proteomes" id="UP000501060">
    <property type="component" value="Chromosome"/>
</dbReference>
<dbReference type="Gene3D" id="3.90.1200.10">
    <property type="match status" value="2"/>
</dbReference>
<dbReference type="KEGG" id="mphe:HGG69_02755"/>
<dbReference type="AlphaFoldDB" id="A0A858U567"/>
<dbReference type="GO" id="GO:0004103">
    <property type="term" value="F:choline kinase activity"/>
    <property type="evidence" value="ECO:0007669"/>
    <property type="project" value="TreeGrafter"/>
</dbReference>
<evidence type="ECO:0008006" key="3">
    <source>
        <dbReference type="Google" id="ProtNLM"/>
    </source>
</evidence>